<dbReference type="STRING" id="40296.A0A0A2LDL5"/>
<dbReference type="Proteomes" id="UP000030104">
    <property type="component" value="Unassembled WGS sequence"/>
</dbReference>
<dbReference type="EMBL" id="JQGA01000587">
    <property type="protein sequence ID" value="KGO74710.1"/>
    <property type="molecule type" value="Genomic_DNA"/>
</dbReference>
<protein>
    <submittedName>
        <fullName evidence="1">Uncharacterized protein</fullName>
    </submittedName>
</protein>
<dbReference type="PhylomeDB" id="A0A0A2LDL5"/>
<dbReference type="HOGENOM" id="CLU_2513350_0_0_1"/>
<keyword evidence="2" id="KW-1185">Reference proteome</keyword>
<name>A0A0A2LDL5_PENIT</name>
<dbReference type="AlphaFoldDB" id="A0A0A2LDL5"/>
<proteinExistence type="predicted"/>
<evidence type="ECO:0000313" key="2">
    <source>
        <dbReference type="Proteomes" id="UP000030104"/>
    </source>
</evidence>
<reference evidence="1 2" key="1">
    <citation type="journal article" date="2015" name="Mol. Plant Microbe Interact.">
        <title>Genome, transcriptome, and functional analyses of Penicillium expansum provide new insights into secondary metabolism and pathogenicity.</title>
        <authorList>
            <person name="Ballester A.R."/>
            <person name="Marcet-Houben M."/>
            <person name="Levin E."/>
            <person name="Sela N."/>
            <person name="Selma-Lazaro C."/>
            <person name="Carmona L."/>
            <person name="Wisniewski M."/>
            <person name="Droby S."/>
            <person name="Gonzalez-Candelas L."/>
            <person name="Gabaldon T."/>
        </authorList>
    </citation>
    <scope>NUCLEOTIDE SEQUENCE [LARGE SCALE GENOMIC DNA]</scope>
    <source>
        <strain evidence="1 2">PHI-1</strain>
    </source>
</reference>
<organism evidence="1 2">
    <name type="scientific">Penicillium italicum</name>
    <name type="common">Blue mold</name>
    <dbReference type="NCBI Taxonomy" id="40296"/>
    <lineage>
        <taxon>Eukaryota</taxon>
        <taxon>Fungi</taxon>
        <taxon>Dikarya</taxon>
        <taxon>Ascomycota</taxon>
        <taxon>Pezizomycotina</taxon>
        <taxon>Eurotiomycetes</taxon>
        <taxon>Eurotiomycetidae</taxon>
        <taxon>Eurotiales</taxon>
        <taxon>Aspergillaceae</taxon>
        <taxon>Penicillium</taxon>
    </lineage>
</organism>
<dbReference type="OrthoDB" id="190201at2759"/>
<sequence length="85" mass="9232">MGGLTALLLANQHPGCILSFVNTKGNLASEDCFLSRQIFMFPADGDDALMDAISERTRTSGSFASAMYCFWIGAYSVNPRYNEPG</sequence>
<gene>
    <name evidence="1" type="ORF">PITC_083190</name>
</gene>
<accession>A0A0A2LDL5</accession>
<evidence type="ECO:0000313" key="1">
    <source>
        <dbReference type="EMBL" id="KGO74710.1"/>
    </source>
</evidence>
<comment type="caution">
    <text evidence="1">The sequence shown here is derived from an EMBL/GenBank/DDBJ whole genome shotgun (WGS) entry which is preliminary data.</text>
</comment>